<keyword evidence="3" id="KW-1185">Reference proteome</keyword>
<feature type="transmembrane region" description="Helical" evidence="1">
    <location>
        <begin position="225"/>
        <end position="250"/>
    </location>
</feature>
<reference evidence="2 3" key="1">
    <citation type="journal article" date="2020" name="Microorganisms">
        <title>Description of Three Novel Members in the Family Geobacteraceae, Oryzomonas japonicum gen. nov., sp. nov., Oryzomonas sagensis sp. nov., and Oryzomonas ruber sp. nov.</title>
        <authorList>
            <person name="Xu Z."/>
            <person name="Masuda Y."/>
            <person name="Hayakawa C."/>
            <person name="Ushijima N."/>
            <person name="Kawano K."/>
            <person name="Shiratori Y."/>
            <person name="Senoo K."/>
            <person name="Itoh H."/>
        </authorList>
    </citation>
    <scope>NUCLEOTIDE SEQUENCE [LARGE SCALE GENOMIC DNA]</scope>
    <source>
        <strain evidence="2 3">Red100</strain>
    </source>
</reference>
<evidence type="ECO:0000313" key="3">
    <source>
        <dbReference type="Proteomes" id="UP000798046"/>
    </source>
</evidence>
<name>A0ABQ6TS19_9BACT</name>
<evidence type="ECO:0000313" key="2">
    <source>
        <dbReference type="EMBL" id="KAB0671502.1"/>
    </source>
</evidence>
<feature type="transmembrane region" description="Helical" evidence="1">
    <location>
        <begin position="418"/>
        <end position="440"/>
    </location>
</feature>
<feature type="transmembrane region" description="Helical" evidence="1">
    <location>
        <begin position="174"/>
        <end position="194"/>
    </location>
</feature>
<protein>
    <submittedName>
        <fullName evidence="2">Permease DsdX</fullName>
    </submittedName>
</protein>
<organism evidence="2 3">
    <name type="scientific">Oryzomonas sagensis</name>
    <dbReference type="NCBI Taxonomy" id="2603857"/>
    <lineage>
        <taxon>Bacteria</taxon>
        <taxon>Pseudomonadati</taxon>
        <taxon>Thermodesulfobacteriota</taxon>
        <taxon>Desulfuromonadia</taxon>
        <taxon>Geobacterales</taxon>
        <taxon>Geobacteraceae</taxon>
        <taxon>Oryzomonas</taxon>
    </lineage>
</organism>
<dbReference type="NCBIfam" id="TIGR00791">
    <property type="entry name" value="gntP"/>
    <property type="match status" value="1"/>
</dbReference>
<keyword evidence="1" id="KW-0472">Membrane</keyword>
<comment type="caution">
    <text evidence="2">The sequence shown here is derived from an EMBL/GenBank/DDBJ whole genome shotgun (WGS) entry which is preliminary data.</text>
</comment>
<dbReference type="PIRSF" id="PIRSF002746">
    <property type="entry name" value="Gluconate_transporter"/>
    <property type="match status" value="1"/>
</dbReference>
<keyword evidence="1" id="KW-0812">Transmembrane</keyword>
<feature type="transmembrane region" description="Helical" evidence="1">
    <location>
        <begin position="50"/>
        <end position="71"/>
    </location>
</feature>
<feature type="transmembrane region" description="Helical" evidence="1">
    <location>
        <begin position="256"/>
        <end position="281"/>
    </location>
</feature>
<gene>
    <name evidence="2" type="ORF">F6V30_02675</name>
</gene>
<keyword evidence="1" id="KW-1133">Transmembrane helix</keyword>
<feature type="transmembrane region" description="Helical" evidence="1">
    <location>
        <begin position="6"/>
        <end position="38"/>
    </location>
</feature>
<accession>A0ABQ6TS19</accession>
<evidence type="ECO:0000256" key="1">
    <source>
        <dbReference type="SAM" id="Phobius"/>
    </source>
</evidence>
<dbReference type="Pfam" id="PF02447">
    <property type="entry name" value="GntP_permease"/>
    <property type="match status" value="1"/>
</dbReference>
<sequence length="443" mass="46773">MLLAFAGIAVLMLLLMITLLKVNPFITLIIVSTFLGLATGMPLNKVACSIQTGMGSTLGFIAIVLGLGTMLGKMLEESGGAERIANTLIKVFGESNVHWAMVFVAFIVGIPVFFQVGFVLLIPIVFTIAKETKLSLLKVGLPLVAGLSVVHGLIPPHPAVMATVDICKANVGKTILYGVVVGLPTAIIGGPLFANFISGRMPHLGVPKQFASQVRTNRADYEMPGFGVTLFTILLPVFLMLVGTYATLLLDKAAPWYAFCLFVGNPFIALLLTLLLSFFTFGLNRNFTLKRIGKFCDQAMPPMAGILLVIGGGGAFNRVMLDSGVNAEIAKTASALHLSPIVLAWSVAAIIRVATGSPTVSMMAAAGIVAPMLSNHPAVAPETIVLALGSGALILSHVNCAGFWIVKEYFGMSVTETLKTWTVLETILGVCGLLFTLLLANVV</sequence>
<feature type="transmembrane region" description="Helical" evidence="1">
    <location>
        <begin position="385"/>
        <end position="406"/>
    </location>
</feature>
<feature type="transmembrane region" description="Helical" evidence="1">
    <location>
        <begin position="99"/>
        <end position="129"/>
    </location>
</feature>
<proteinExistence type="predicted"/>
<dbReference type="Proteomes" id="UP000798046">
    <property type="component" value="Unassembled WGS sequence"/>
</dbReference>
<feature type="transmembrane region" description="Helical" evidence="1">
    <location>
        <begin position="341"/>
        <end position="373"/>
    </location>
</feature>
<dbReference type="PANTHER" id="PTHR30354">
    <property type="entry name" value="GNT FAMILY GLUCONATE TRANSPORTER"/>
    <property type="match status" value="1"/>
</dbReference>
<dbReference type="EMBL" id="VZRA01000001">
    <property type="protein sequence ID" value="KAB0671502.1"/>
    <property type="molecule type" value="Genomic_DNA"/>
</dbReference>
<dbReference type="InterPro" id="IPR003474">
    <property type="entry name" value="Glcn_transporter"/>
</dbReference>
<dbReference type="RefSeq" id="WP_151154959.1">
    <property type="nucleotide sequence ID" value="NZ_VZRA01000001.1"/>
</dbReference>
<dbReference type="PANTHER" id="PTHR30354:SF26">
    <property type="entry name" value="TRANSPORTER, PUTATIVE-RELATED"/>
    <property type="match status" value="1"/>
</dbReference>
<feature type="transmembrane region" description="Helical" evidence="1">
    <location>
        <begin position="302"/>
        <end position="321"/>
    </location>
</feature>